<gene>
    <name evidence="1" type="ORF">HannXRQ_Chr17g0544711</name>
</gene>
<dbReference type="InParanoid" id="A0A251RNU9"/>
<evidence type="ECO:0000313" key="2">
    <source>
        <dbReference type="Proteomes" id="UP000215914"/>
    </source>
</evidence>
<protein>
    <submittedName>
        <fullName evidence="1">Uncharacterized protein</fullName>
    </submittedName>
</protein>
<reference evidence="2" key="1">
    <citation type="journal article" date="2017" name="Nature">
        <title>The sunflower genome provides insights into oil metabolism, flowering and Asterid evolution.</title>
        <authorList>
            <person name="Badouin H."/>
            <person name="Gouzy J."/>
            <person name="Grassa C.J."/>
            <person name="Murat F."/>
            <person name="Staton S.E."/>
            <person name="Cottret L."/>
            <person name="Lelandais-Briere C."/>
            <person name="Owens G.L."/>
            <person name="Carrere S."/>
            <person name="Mayjonade B."/>
            <person name="Legrand L."/>
            <person name="Gill N."/>
            <person name="Kane N.C."/>
            <person name="Bowers J.E."/>
            <person name="Hubner S."/>
            <person name="Bellec A."/>
            <person name="Berard A."/>
            <person name="Berges H."/>
            <person name="Blanchet N."/>
            <person name="Boniface M.C."/>
            <person name="Brunel D."/>
            <person name="Catrice O."/>
            <person name="Chaidir N."/>
            <person name="Claudel C."/>
            <person name="Donnadieu C."/>
            <person name="Faraut T."/>
            <person name="Fievet G."/>
            <person name="Helmstetter N."/>
            <person name="King M."/>
            <person name="Knapp S.J."/>
            <person name="Lai Z."/>
            <person name="Le Paslier M.C."/>
            <person name="Lippi Y."/>
            <person name="Lorenzon L."/>
            <person name="Mandel J.R."/>
            <person name="Marage G."/>
            <person name="Marchand G."/>
            <person name="Marquand E."/>
            <person name="Bret-Mestries E."/>
            <person name="Morien E."/>
            <person name="Nambeesan S."/>
            <person name="Nguyen T."/>
            <person name="Pegot-Espagnet P."/>
            <person name="Pouilly N."/>
            <person name="Raftis F."/>
            <person name="Sallet E."/>
            <person name="Schiex T."/>
            <person name="Thomas J."/>
            <person name="Vandecasteele C."/>
            <person name="Vares D."/>
            <person name="Vear F."/>
            <person name="Vautrin S."/>
            <person name="Crespi M."/>
            <person name="Mangin B."/>
            <person name="Burke J.M."/>
            <person name="Salse J."/>
            <person name="Munos S."/>
            <person name="Vincourt P."/>
            <person name="Rieseberg L.H."/>
            <person name="Langlade N.B."/>
        </authorList>
    </citation>
    <scope>NUCLEOTIDE SEQUENCE [LARGE SCALE GENOMIC DNA]</scope>
    <source>
        <strain evidence="2">cv. SF193</strain>
    </source>
</reference>
<organism evidence="1 2">
    <name type="scientific">Helianthus annuus</name>
    <name type="common">Common sunflower</name>
    <dbReference type="NCBI Taxonomy" id="4232"/>
    <lineage>
        <taxon>Eukaryota</taxon>
        <taxon>Viridiplantae</taxon>
        <taxon>Streptophyta</taxon>
        <taxon>Embryophyta</taxon>
        <taxon>Tracheophyta</taxon>
        <taxon>Spermatophyta</taxon>
        <taxon>Magnoliopsida</taxon>
        <taxon>eudicotyledons</taxon>
        <taxon>Gunneridae</taxon>
        <taxon>Pentapetalae</taxon>
        <taxon>asterids</taxon>
        <taxon>campanulids</taxon>
        <taxon>Asterales</taxon>
        <taxon>Asteraceae</taxon>
        <taxon>Asteroideae</taxon>
        <taxon>Heliantheae alliance</taxon>
        <taxon>Heliantheae</taxon>
        <taxon>Helianthus</taxon>
    </lineage>
</organism>
<dbReference type="AlphaFoldDB" id="A0A251RNU9"/>
<dbReference type="Proteomes" id="UP000215914">
    <property type="component" value="Chromosome 17"/>
</dbReference>
<sequence>MIHVMFIDTLWFQKLRQLFNKKNVFNVSKLYIRAIYSKEFRELEKLKAIKLPPYELELVELKLETQEESLAHIAFVDAVLWCCRPRSLTLRSCYPYTALGEHSDVVKFTYKKLLEQEDQGRTNIKIVSPSFSSLLMYLPYETKAISFIKEEVLQEETDSRRYAGLEIV</sequence>
<dbReference type="EMBL" id="CM007906">
    <property type="protein sequence ID" value="OTF85881.1"/>
    <property type="molecule type" value="Genomic_DNA"/>
</dbReference>
<name>A0A251RNU9_HELAN</name>
<proteinExistence type="predicted"/>
<accession>A0A251RNU9</accession>
<evidence type="ECO:0000313" key="1">
    <source>
        <dbReference type="EMBL" id="OTF85881.1"/>
    </source>
</evidence>
<keyword evidence="2" id="KW-1185">Reference proteome</keyword>